<dbReference type="GO" id="GO:0003712">
    <property type="term" value="F:transcription coregulator activity"/>
    <property type="evidence" value="ECO:0007669"/>
    <property type="project" value="InterPro"/>
</dbReference>
<dbReference type="PANTHER" id="PTHR13526:SF8">
    <property type="entry name" value="TRANSCRIPTION FACTOR SPT20 HOMOLOG"/>
    <property type="match status" value="1"/>
</dbReference>
<evidence type="ECO:0000259" key="2">
    <source>
        <dbReference type="Pfam" id="PF12090"/>
    </source>
</evidence>
<feature type="domain" description="Spt20-like SEP" evidence="2">
    <location>
        <begin position="136"/>
        <end position="235"/>
    </location>
</feature>
<proteinExistence type="predicted"/>
<comment type="caution">
    <text evidence="3">The sequence shown here is derived from an EMBL/GenBank/DDBJ whole genome shotgun (WGS) entry which is preliminary data.</text>
</comment>
<reference evidence="3 4" key="1">
    <citation type="journal article" date="2023" name="Nat. Commun.">
        <title>Origin of minicircular mitochondrial genomes in red algae.</title>
        <authorList>
            <person name="Lee Y."/>
            <person name="Cho C.H."/>
            <person name="Lee Y.M."/>
            <person name="Park S.I."/>
            <person name="Yang J.H."/>
            <person name="West J.A."/>
            <person name="Bhattacharya D."/>
            <person name="Yoon H.S."/>
        </authorList>
    </citation>
    <scope>NUCLEOTIDE SEQUENCE [LARGE SCALE GENOMIC DNA]</scope>
    <source>
        <strain evidence="3 4">CCMP1338</strain>
        <tissue evidence="3">Whole cell</tissue>
    </source>
</reference>
<dbReference type="GO" id="GO:0006357">
    <property type="term" value="P:regulation of transcription by RNA polymerase II"/>
    <property type="evidence" value="ECO:0007669"/>
    <property type="project" value="TreeGrafter"/>
</dbReference>
<dbReference type="InterPro" id="IPR021950">
    <property type="entry name" value="Spt20"/>
</dbReference>
<feature type="compositionally biased region" description="Polar residues" evidence="1">
    <location>
        <begin position="613"/>
        <end position="631"/>
    </location>
</feature>
<feature type="compositionally biased region" description="Low complexity" evidence="1">
    <location>
        <begin position="579"/>
        <end position="612"/>
    </location>
</feature>
<keyword evidence="4" id="KW-1185">Reference proteome</keyword>
<feature type="compositionally biased region" description="Low complexity" evidence="1">
    <location>
        <begin position="491"/>
        <end position="502"/>
    </location>
</feature>
<evidence type="ECO:0000313" key="4">
    <source>
        <dbReference type="Proteomes" id="UP001157974"/>
    </source>
</evidence>
<feature type="region of interest" description="Disordered" evidence="1">
    <location>
        <begin position="468"/>
        <end position="519"/>
    </location>
</feature>
<dbReference type="InterPro" id="IPR046468">
    <property type="entry name" value="Spt20-like_SEP"/>
</dbReference>
<evidence type="ECO:0000256" key="1">
    <source>
        <dbReference type="SAM" id="MobiDB-lite"/>
    </source>
</evidence>
<evidence type="ECO:0000313" key="3">
    <source>
        <dbReference type="EMBL" id="KAJ8908538.1"/>
    </source>
</evidence>
<feature type="compositionally biased region" description="Polar residues" evidence="1">
    <location>
        <begin position="676"/>
        <end position="697"/>
    </location>
</feature>
<protein>
    <recommendedName>
        <fullName evidence="2">Spt20-like SEP domain-containing protein</fullName>
    </recommendedName>
</protein>
<feature type="compositionally biased region" description="Low complexity" evidence="1">
    <location>
        <begin position="544"/>
        <end position="571"/>
    </location>
</feature>
<name>A0AAV8V104_9RHOD</name>
<accession>A0AAV8V104</accession>
<dbReference type="AlphaFoldDB" id="A0AAV8V104"/>
<sequence length="697" mass="77554">MEGAEQVSEPVAPKRLSFSSFEWFERKRHRGPSNGVDELSKIFPEDEEEGVESSAKRFKRNQSRRFGRRVFKRPRTPPPVVKPTMANRVPTPPLVLAQDSTLNEKLYVAREKAKKAIGNPQFSPLGSSVDLVADLRVSFTIHLYIDGYTKVDAVPPNGSQAAQKPPLRYPYNRHSRDFLLALDLGLIPPREDLPDPGSCSYVAGCLVAELHDHRSNTAIRSRKILLRPDGLSIVNDINHLDVASEGEEFVGLFVESDILRVTKRVDLRPFDAERFHRYGYRSSTKLNICRMPGFAKRLSEARIPLTSQALVLVAGANGLRNPWRKIRPENRIALSSPRPTGREISAPYGKDLPVPVKLNELSLKPYAENGSRIRLVRLHARTTNPMTGAPTEHYYQLELNFRQKKGCECTIQRGPEKPVDGIKRSFGSVRDGHRFVDQMKKIKKADGFAIMLDTNDMDAAAMAQKLRRSSVSAGRGSDGGPRTTVGSNVVQQQRTAQEMQMQNAQQRGMPRAAPNPATFANTMPRAAISRAALTVNSSTGLMAGNQGFQDSQRQQSQNPQQNARSQQGRQQEMQKFLPQAYQMQQSQRQQQMQPQSQGQQQQQRHAQAQQMSNSTQQGLVQQQQMARTWNGKQFKREPGTVTGPGAANSSVQGGYARPGVQNAGNSGAPISMRGKWTNQRTTGPISPPQGSGSMQRK</sequence>
<feature type="region of interest" description="Disordered" evidence="1">
    <location>
        <begin position="540"/>
        <end position="697"/>
    </location>
</feature>
<dbReference type="GO" id="GO:0000124">
    <property type="term" value="C:SAGA complex"/>
    <property type="evidence" value="ECO:0007669"/>
    <property type="project" value="InterPro"/>
</dbReference>
<dbReference type="PANTHER" id="PTHR13526">
    <property type="entry name" value="TRANSCRIPTION FACTOR SPT20 HOMOLOG"/>
    <property type="match status" value="1"/>
</dbReference>
<dbReference type="Proteomes" id="UP001157974">
    <property type="component" value="Unassembled WGS sequence"/>
</dbReference>
<gene>
    <name evidence="3" type="ORF">NDN08_005244</name>
</gene>
<dbReference type="Pfam" id="PF12090">
    <property type="entry name" value="Spt20_SEP"/>
    <property type="match status" value="1"/>
</dbReference>
<organism evidence="3 4">
    <name type="scientific">Rhodosorus marinus</name>
    <dbReference type="NCBI Taxonomy" id="101924"/>
    <lineage>
        <taxon>Eukaryota</taxon>
        <taxon>Rhodophyta</taxon>
        <taxon>Stylonematophyceae</taxon>
        <taxon>Stylonematales</taxon>
        <taxon>Stylonemataceae</taxon>
        <taxon>Rhodosorus</taxon>
    </lineage>
</organism>
<dbReference type="EMBL" id="JAMWBK010000001">
    <property type="protein sequence ID" value="KAJ8908538.1"/>
    <property type="molecule type" value="Genomic_DNA"/>
</dbReference>